<name>A0A8K0CYN7_IGNLU</name>
<gene>
    <name evidence="2" type="ORF">ILUMI_14428</name>
</gene>
<dbReference type="OrthoDB" id="6768517at2759"/>
<dbReference type="AlphaFoldDB" id="A0A8K0CYN7"/>
<evidence type="ECO:0000313" key="2">
    <source>
        <dbReference type="EMBL" id="KAF2891745.1"/>
    </source>
</evidence>
<comment type="caution">
    <text evidence="2">The sequence shown here is derived from an EMBL/GenBank/DDBJ whole genome shotgun (WGS) entry which is preliminary data.</text>
</comment>
<evidence type="ECO:0000313" key="3">
    <source>
        <dbReference type="Proteomes" id="UP000801492"/>
    </source>
</evidence>
<dbReference type="EMBL" id="VTPC01024052">
    <property type="protein sequence ID" value="KAF2891745.1"/>
    <property type="molecule type" value="Genomic_DNA"/>
</dbReference>
<dbReference type="InterPro" id="IPR004875">
    <property type="entry name" value="DDE_SF_endonuclease_dom"/>
</dbReference>
<sequence length="214" mass="24683">MNNMSISQACRLHTVPRATVQYRLHGTILDIKKKTGPAPLPTNKGEEEILKFFKRHPELRSREAESINKARSVVTEESIRQWFGELQTFLKDNNFENVLKDSNRVINCDESGFQMCPKTGKIIAPKGFKNQSMPETWVLGISDSRWMEGDVFYEYIANDFNNWIIEQKIKKPIILFLGGHKSHMTLALSKFCDKNQIILYALPPNKTRILQPTD</sequence>
<reference evidence="2" key="1">
    <citation type="submission" date="2019-08" db="EMBL/GenBank/DDBJ databases">
        <title>The genome of the North American firefly Photinus pyralis.</title>
        <authorList>
            <consortium name="Photinus pyralis genome working group"/>
            <person name="Fallon T.R."/>
            <person name="Sander Lower S.E."/>
            <person name="Weng J.-K."/>
        </authorList>
    </citation>
    <scope>NUCLEOTIDE SEQUENCE</scope>
    <source>
        <strain evidence="2">TRF0915ILg1</strain>
        <tissue evidence="2">Whole body</tissue>
    </source>
</reference>
<feature type="domain" description="DDE-1" evidence="1">
    <location>
        <begin position="121"/>
        <end position="214"/>
    </location>
</feature>
<accession>A0A8K0CYN7</accession>
<proteinExistence type="predicted"/>
<feature type="non-terminal residue" evidence="2">
    <location>
        <position position="214"/>
    </location>
</feature>
<evidence type="ECO:0000259" key="1">
    <source>
        <dbReference type="Pfam" id="PF03184"/>
    </source>
</evidence>
<dbReference type="Pfam" id="PF03184">
    <property type="entry name" value="DDE_1"/>
    <property type="match status" value="1"/>
</dbReference>
<keyword evidence="3" id="KW-1185">Reference proteome</keyword>
<dbReference type="GO" id="GO:0003676">
    <property type="term" value="F:nucleic acid binding"/>
    <property type="evidence" value="ECO:0007669"/>
    <property type="project" value="InterPro"/>
</dbReference>
<organism evidence="2 3">
    <name type="scientific">Ignelater luminosus</name>
    <name type="common">Cucubano</name>
    <name type="synonym">Pyrophorus luminosus</name>
    <dbReference type="NCBI Taxonomy" id="2038154"/>
    <lineage>
        <taxon>Eukaryota</taxon>
        <taxon>Metazoa</taxon>
        <taxon>Ecdysozoa</taxon>
        <taxon>Arthropoda</taxon>
        <taxon>Hexapoda</taxon>
        <taxon>Insecta</taxon>
        <taxon>Pterygota</taxon>
        <taxon>Neoptera</taxon>
        <taxon>Endopterygota</taxon>
        <taxon>Coleoptera</taxon>
        <taxon>Polyphaga</taxon>
        <taxon>Elateriformia</taxon>
        <taxon>Elateroidea</taxon>
        <taxon>Elateridae</taxon>
        <taxon>Agrypninae</taxon>
        <taxon>Pyrophorini</taxon>
        <taxon>Ignelater</taxon>
    </lineage>
</organism>
<protein>
    <recommendedName>
        <fullName evidence="1">DDE-1 domain-containing protein</fullName>
    </recommendedName>
</protein>
<dbReference type="Proteomes" id="UP000801492">
    <property type="component" value="Unassembled WGS sequence"/>
</dbReference>